<dbReference type="PRINTS" id="PR00081">
    <property type="entry name" value="GDHRDH"/>
</dbReference>
<dbReference type="PIRSF" id="PIRSF000126">
    <property type="entry name" value="11-beta-HSD1"/>
    <property type="match status" value="1"/>
</dbReference>
<comment type="similarity">
    <text evidence="1 3">Belongs to the short-chain dehydrogenases/reductases (SDR) family.</text>
</comment>
<protein>
    <submittedName>
        <fullName evidence="4">SDR family oxidoreductase</fullName>
    </submittedName>
</protein>
<organism evidence="4 5">
    <name type="scientific">Paenalkalicoccus suaedae</name>
    <dbReference type="NCBI Taxonomy" id="2592382"/>
    <lineage>
        <taxon>Bacteria</taxon>
        <taxon>Bacillati</taxon>
        <taxon>Bacillota</taxon>
        <taxon>Bacilli</taxon>
        <taxon>Bacillales</taxon>
        <taxon>Bacillaceae</taxon>
        <taxon>Paenalkalicoccus</taxon>
    </lineage>
</organism>
<evidence type="ECO:0000256" key="2">
    <source>
        <dbReference type="ARBA" id="ARBA00023002"/>
    </source>
</evidence>
<dbReference type="PROSITE" id="PS00061">
    <property type="entry name" value="ADH_SHORT"/>
    <property type="match status" value="1"/>
</dbReference>
<evidence type="ECO:0000256" key="3">
    <source>
        <dbReference type="RuleBase" id="RU000363"/>
    </source>
</evidence>
<dbReference type="SUPFAM" id="SSF51735">
    <property type="entry name" value="NAD(P)-binding Rossmann-fold domains"/>
    <property type="match status" value="1"/>
</dbReference>
<dbReference type="GO" id="GO:0016491">
    <property type="term" value="F:oxidoreductase activity"/>
    <property type="evidence" value="ECO:0007669"/>
    <property type="project" value="UniProtKB-KW"/>
</dbReference>
<dbReference type="PANTHER" id="PTHR44196">
    <property type="entry name" value="DEHYDROGENASE/REDUCTASE SDR FAMILY MEMBER 7B"/>
    <property type="match status" value="1"/>
</dbReference>
<dbReference type="GO" id="GO:0016020">
    <property type="term" value="C:membrane"/>
    <property type="evidence" value="ECO:0007669"/>
    <property type="project" value="TreeGrafter"/>
</dbReference>
<dbReference type="EMBL" id="CP041372">
    <property type="protein sequence ID" value="QKS71001.1"/>
    <property type="molecule type" value="Genomic_DNA"/>
</dbReference>
<dbReference type="RefSeq" id="WP_176009038.1">
    <property type="nucleotide sequence ID" value="NZ_CP041372.2"/>
</dbReference>
<evidence type="ECO:0000313" key="4">
    <source>
        <dbReference type="EMBL" id="QKS71001.1"/>
    </source>
</evidence>
<sequence length="264" mass="29346">MVNRLAHKVVVITGASSGIGREMALEVARQGAIPVLLARSLNKLEQLSSEIYEETSKHAPYFTLDVTNFDQIKEVVEQIEAKVGSIDVLINNAGYAVFDSIWQADLADLEGIFQVNVFGAIAMTQAVLPSMIGRNSGQIIFVGSALSKMISPKSSFYVASKHAIYGFANTIRMELADTAINVSVVNPGPIKTAFFDRADKTGEYVNQVEKFMLRADYVSKKTIQLIKRPRREINLPLWMNILTRIYQVSPRLIEFVGKDIMTKK</sequence>
<evidence type="ECO:0000313" key="5">
    <source>
        <dbReference type="Proteomes" id="UP000318138"/>
    </source>
</evidence>
<dbReference type="Gene3D" id="3.40.50.720">
    <property type="entry name" value="NAD(P)-binding Rossmann-like Domain"/>
    <property type="match status" value="1"/>
</dbReference>
<dbReference type="InterPro" id="IPR036291">
    <property type="entry name" value="NAD(P)-bd_dom_sf"/>
</dbReference>
<name>A0A859FDS5_9BACI</name>
<gene>
    <name evidence="4" type="ORF">FLK61_30250</name>
</gene>
<dbReference type="AlphaFoldDB" id="A0A859FDS5"/>
<dbReference type="PANTHER" id="PTHR44196:SF1">
    <property type="entry name" value="DEHYDROGENASE_REDUCTASE SDR FAMILY MEMBER 7B"/>
    <property type="match status" value="1"/>
</dbReference>
<reference evidence="5" key="1">
    <citation type="submission" date="2019-07" db="EMBL/GenBank/DDBJ databases">
        <title>Bacillus alkalisoli sp. nov. isolated from saline soil.</title>
        <authorList>
            <person name="Sun J.-Q."/>
            <person name="Xu L."/>
        </authorList>
    </citation>
    <scope>NUCLEOTIDE SEQUENCE [LARGE SCALE GENOMIC DNA]</scope>
    <source>
        <strain evidence="5">M4U3P1</strain>
    </source>
</reference>
<proteinExistence type="inferred from homology"/>
<keyword evidence="2" id="KW-0560">Oxidoreductase</keyword>
<dbReference type="PRINTS" id="PR00080">
    <property type="entry name" value="SDRFAMILY"/>
</dbReference>
<evidence type="ECO:0000256" key="1">
    <source>
        <dbReference type="ARBA" id="ARBA00006484"/>
    </source>
</evidence>
<keyword evidence="5" id="KW-1185">Reference proteome</keyword>
<dbReference type="InterPro" id="IPR002347">
    <property type="entry name" value="SDR_fam"/>
</dbReference>
<accession>A0A859FDS5</accession>
<dbReference type="InterPro" id="IPR020904">
    <property type="entry name" value="Sc_DH/Rdtase_CS"/>
</dbReference>
<dbReference type="KEGG" id="psua:FLK61_30250"/>
<dbReference type="Pfam" id="PF00106">
    <property type="entry name" value="adh_short"/>
    <property type="match status" value="1"/>
</dbReference>
<dbReference type="Proteomes" id="UP000318138">
    <property type="component" value="Chromosome"/>
</dbReference>